<dbReference type="PANTHER" id="PTHR46126:SF1">
    <property type="entry name" value="DYNACTIN SUBUNIT 5"/>
    <property type="match status" value="1"/>
</dbReference>
<dbReference type="InterPro" id="IPR011004">
    <property type="entry name" value="Trimer_LpxA-like_sf"/>
</dbReference>
<dbReference type="Gene3D" id="2.160.10.10">
    <property type="entry name" value="Hexapeptide repeat proteins"/>
    <property type="match status" value="1"/>
</dbReference>
<dbReference type="GO" id="GO:0005856">
    <property type="term" value="C:cytoskeleton"/>
    <property type="evidence" value="ECO:0007669"/>
    <property type="project" value="UniProtKB-SubCell"/>
</dbReference>
<reference evidence="8 9" key="1">
    <citation type="submission" date="2024-10" db="EMBL/GenBank/DDBJ databases">
        <authorList>
            <person name="Kim D."/>
        </authorList>
    </citation>
    <scope>NUCLEOTIDE SEQUENCE [LARGE SCALE GENOMIC DNA]</scope>
    <source>
        <strain evidence="8">Taebaek</strain>
    </source>
</reference>
<evidence type="ECO:0000313" key="9">
    <source>
        <dbReference type="Proteomes" id="UP001620645"/>
    </source>
</evidence>
<keyword evidence="3" id="KW-0963">Cytoplasm</keyword>
<dbReference type="InterPro" id="IPR047125">
    <property type="entry name" value="DCTN5"/>
</dbReference>
<evidence type="ECO:0000256" key="2">
    <source>
        <dbReference type="ARBA" id="ARBA00009713"/>
    </source>
</evidence>
<comment type="similarity">
    <text evidence="2">Belongs to the WD repeat mio family.</text>
</comment>
<dbReference type="SUPFAM" id="SSF50978">
    <property type="entry name" value="WD40 repeat-like"/>
    <property type="match status" value="1"/>
</dbReference>
<dbReference type="Pfam" id="PF21711">
    <property type="entry name" value="DCTN5"/>
    <property type="match status" value="1"/>
</dbReference>
<keyword evidence="9" id="KW-1185">Reference proteome</keyword>
<dbReference type="SUPFAM" id="SSF51161">
    <property type="entry name" value="Trimeric LpxA-like enzymes"/>
    <property type="match status" value="1"/>
</dbReference>
<evidence type="ECO:0000256" key="6">
    <source>
        <dbReference type="ARBA" id="ARBA00034865"/>
    </source>
</evidence>
<dbReference type="InterPro" id="IPR015943">
    <property type="entry name" value="WD40/YVTN_repeat-like_dom_sf"/>
</dbReference>
<dbReference type="CDD" id="cd03359">
    <property type="entry name" value="LbH_Dynactin_5"/>
    <property type="match status" value="1"/>
</dbReference>
<evidence type="ECO:0000256" key="5">
    <source>
        <dbReference type="ARBA" id="ARBA00034706"/>
    </source>
</evidence>
<accession>A0ABD2JXQ5</accession>
<evidence type="ECO:0000256" key="4">
    <source>
        <dbReference type="ARBA" id="ARBA00023212"/>
    </source>
</evidence>
<dbReference type="InterPro" id="IPR036322">
    <property type="entry name" value="WD40_repeat_dom_sf"/>
</dbReference>
<proteinExistence type="inferred from homology"/>
<protein>
    <recommendedName>
        <fullName evidence="6">Dynactin subunit 5</fullName>
    </recommendedName>
</protein>
<comment type="similarity">
    <text evidence="5">Belongs to the dynactin subunits 5/6 family. Dynactin subunit 5 subfamily.</text>
</comment>
<dbReference type="Gene3D" id="2.130.10.10">
    <property type="entry name" value="YVTN repeat-like/Quinoprotein amine dehydrogenase"/>
    <property type="match status" value="1"/>
</dbReference>
<keyword evidence="4" id="KW-0206">Cytoskeleton</keyword>
<dbReference type="Pfam" id="PF21720">
    <property type="entry name" value="MIOS_WD40"/>
    <property type="match status" value="1"/>
</dbReference>
<sequence>MEPQIVLYDPSEYIVTSQGNTISRKAKTNGTQNIILTGNSILMTDCILRGDLAYIRMGKYCIIGEGSIIRPPYKYFSKGFTYFPVHFGDYVFIERGCVVVAAYVGSFVHIGQNSIVGQNCVVKDCCFIQPDSVLMPDTVVPPFSIVGGNPARVLAEWPPTCQSLMVDACAGSVFLMLPTIKWLNGPSDDCPSSKLFLLDSDSFSLFRVNDKPPGGSAAHLAGPSAFSVDPLVSSCSPLLQRQEQELVRSFSLDHTRDNRLAIGFTSGRISVVSANTQPGVKYLRGEDIREAQKGINCLDWNFNDSSRLCAAYERNRGTDHAVVVYDLNRTTRNVRELPMSIFEANFAEKVLSVCWFRDDPNLLLINASRGIRIADIREHGNFHSTLSVQNPLMGLCSEPNFGFRFACFAHNLVFVYDRRSLGSAPLHEIEACSNSKVLNKLAWHNRRLFHLTALAKDCGNLFNFSISSSAFSDRQKNLTGAADPSSNIYSQLDPSQRKGLDVDGHSYGVHFYSLPGVSSLTSFDWHPTISDRLALLPVQEKPMDFAHSIASTKRIAIIKLRDDVNSVIGPSGDFCISAGPQLNFENGEKLLAKPNCTSDIDTETLLKRRVLAGYGYGNSLNALATLLEYSKKAIERDQFASDDLRFCWDWLWMQFQSADANEVQKNYGTMFAGVKHILKGTKSNSTIKQDEITYRNRARFDEIATQNGVFGITRAAALALFSVQGMLSKEYLTHLSEFTHSREFAETWCRSPAFVTNYQRMADTVLNILQKYDGVRVPNYESVCEGLTGDDYLLAIVKFLARRDKIYNRIYNEIFESKMALKDKLAFAAIHMDDDFLGTALERLVERLTLEFPLTTLFVNGLDDQTESHQLLHRYLDLTGDLQTVSLLLVIGNCFRGCAAFREETPNSPVGGVKAAELLECAIEAEPRGSLRRKSLHCFRDYLELLNRWKFWLVKTFICSFLRPKNATGGNERPKTMAVQAVIACTFCGSPIYPTVAERIENLRLYTPKMSSFPRRHGPTRTRTISCLCRKPLPKCMICRKHIGGALEPEMVAQSEEGNAVAASAIDHWVVWCGSCNHGGHLAHVRDWFSEYSMCAVSGCECNCVKRDNQLSDGLMMDASVVGRRGNDWQ</sequence>
<organism evidence="8 9">
    <name type="scientific">Heterodera schachtii</name>
    <name type="common">Sugarbeet cyst nematode worm</name>
    <name type="synonym">Tylenchus schachtii</name>
    <dbReference type="NCBI Taxonomy" id="97005"/>
    <lineage>
        <taxon>Eukaryota</taxon>
        <taxon>Metazoa</taxon>
        <taxon>Ecdysozoa</taxon>
        <taxon>Nematoda</taxon>
        <taxon>Chromadorea</taxon>
        <taxon>Rhabditida</taxon>
        <taxon>Tylenchina</taxon>
        <taxon>Tylenchomorpha</taxon>
        <taxon>Tylenchoidea</taxon>
        <taxon>Heteroderidae</taxon>
        <taxon>Heteroderinae</taxon>
        <taxon>Heterodera</taxon>
    </lineage>
</organism>
<evidence type="ECO:0000256" key="1">
    <source>
        <dbReference type="ARBA" id="ARBA00004245"/>
    </source>
</evidence>
<dbReference type="InterPro" id="IPR031488">
    <property type="entry name" value="Zn_ribbon_mio"/>
</dbReference>
<feature type="domain" description="GATOR2 complex protein MIO zinc-ribbon like" evidence="7">
    <location>
        <begin position="985"/>
        <end position="1106"/>
    </location>
</feature>
<dbReference type="EMBL" id="JBICCN010000083">
    <property type="protein sequence ID" value="KAL3095422.1"/>
    <property type="molecule type" value="Genomic_DNA"/>
</dbReference>
<evidence type="ECO:0000313" key="8">
    <source>
        <dbReference type="EMBL" id="KAL3095422.1"/>
    </source>
</evidence>
<evidence type="ECO:0000256" key="3">
    <source>
        <dbReference type="ARBA" id="ARBA00022490"/>
    </source>
</evidence>
<comment type="subcellular location">
    <subcellularLocation>
        <location evidence="1">Cytoplasm</location>
        <location evidence="1">Cytoskeleton</location>
    </subcellularLocation>
</comment>
<dbReference type="Proteomes" id="UP001620645">
    <property type="component" value="Unassembled WGS sequence"/>
</dbReference>
<dbReference type="AlphaFoldDB" id="A0ABD2JXQ5"/>
<dbReference type="PANTHER" id="PTHR46126">
    <property type="entry name" value="DYNACTIN SUBUNIT 5"/>
    <property type="match status" value="1"/>
</dbReference>
<comment type="caution">
    <text evidence="8">The sequence shown here is derived from an EMBL/GenBank/DDBJ whole genome shotgun (WGS) entry which is preliminary data.</text>
</comment>
<dbReference type="CDD" id="cd16691">
    <property type="entry name" value="mRING-H2-C3H3C2_Mio"/>
    <property type="match status" value="1"/>
</dbReference>
<evidence type="ECO:0000259" key="7">
    <source>
        <dbReference type="Pfam" id="PF17034"/>
    </source>
</evidence>
<name>A0ABD2JXQ5_HETSC</name>
<gene>
    <name evidence="8" type="ORF">niasHS_007521</name>
</gene>
<dbReference type="Pfam" id="PF17034">
    <property type="entry name" value="zinc_ribbon_16"/>
    <property type="match status" value="1"/>
</dbReference>